<keyword evidence="2" id="KW-0436">Ligase</keyword>
<dbReference type="Proteomes" id="UP001500603">
    <property type="component" value="Unassembled WGS sequence"/>
</dbReference>
<dbReference type="Gene3D" id="3.30.300.30">
    <property type="match status" value="1"/>
</dbReference>
<organism evidence="6 7">
    <name type="scientific">Nocardia callitridis</name>
    <dbReference type="NCBI Taxonomy" id="648753"/>
    <lineage>
        <taxon>Bacteria</taxon>
        <taxon>Bacillati</taxon>
        <taxon>Actinomycetota</taxon>
        <taxon>Actinomycetes</taxon>
        <taxon>Mycobacteriales</taxon>
        <taxon>Nocardiaceae</taxon>
        <taxon>Nocardia</taxon>
    </lineage>
</organism>
<evidence type="ECO:0000256" key="4">
    <source>
        <dbReference type="ARBA" id="ARBA00022840"/>
    </source>
</evidence>
<dbReference type="InterPro" id="IPR045851">
    <property type="entry name" value="AMP-bd_C_sf"/>
</dbReference>
<proteinExistence type="inferred from homology"/>
<sequence length="96" mass="10163">MENALAQHPSVAACAVIGVPDQRWGESVHADVVRAQGTTASADELREHVRGVIAGYKVPRSVEFLDALPVSAAGEVLERALRTEFADKHAETASAT</sequence>
<gene>
    <name evidence="6" type="ORF">GCM10023318_29500</name>
</gene>
<dbReference type="PANTHER" id="PTHR43605">
    <property type="entry name" value="ACYL-COENZYME A SYNTHETASE"/>
    <property type="match status" value="1"/>
</dbReference>
<reference evidence="7" key="1">
    <citation type="journal article" date="2019" name="Int. J. Syst. Evol. Microbiol.">
        <title>The Global Catalogue of Microorganisms (GCM) 10K type strain sequencing project: providing services to taxonomists for standard genome sequencing and annotation.</title>
        <authorList>
            <consortium name="The Broad Institute Genomics Platform"/>
            <consortium name="The Broad Institute Genome Sequencing Center for Infectious Disease"/>
            <person name="Wu L."/>
            <person name="Ma J."/>
        </authorList>
    </citation>
    <scope>NUCLEOTIDE SEQUENCE [LARGE SCALE GENOMIC DNA]</scope>
    <source>
        <strain evidence="7">JCM 18298</strain>
    </source>
</reference>
<keyword evidence="3" id="KW-0547">Nucleotide-binding</keyword>
<protein>
    <recommendedName>
        <fullName evidence="5">AMP-binding enzyme C-terminal domain-containing protein</fullName>
    </recommendedName>
</protein>
<evidence type="ECO:0000256" key="3">
    <source>
        <dbReference type="ARBA" id="ARBA00022741"/>
    </source>
</evidence>
<evidence type="ECO:0000313" key="7">
    <source>
        <dbReference type="Proteomes" id="UP001500603"/>
    </source>
</evidence>
<evidence type="ECO:0000256" key="2">
    <source>
        <dbReference type="ARBA" id="ARBA00022598"/>
    </source>
</evidence>
<dbReference type="PANTHER" id="PTHR43605:SF10">
    <property type="entry name" value="ACYL-COA SYNTHETASE MEDIUM CHAIN FAMILY MEMBER 3"/>
    <property type="match status" value="1"/>
</dbReference>
<dbReference type="SUPFAM" id="SSF56801">
    <property type="entry name" value="Acetyl-CoA synthetase-like"/>
    <property type="match status" value="1"/>
</dbReference>
<comment type="similarity">
    <text evidence="1">Belongs to the ATP-dependent AMP-binding enzyme family.</text>
</comment>
<evidence type="ECO:0000256" key="1">
    <source>
        <dbReference type="ARBA" id="ARBA00006432"/>
    </source>
</evidence>
<comment type="caution">
    <text evidence="6">The sequence shown here is derived from an EMBL/GenBank/DDBJ whole genome shotgun (WGS) entry which is preliminary data.</text>
</comment>
<evidence type="ECO:0000313" key="6">
    <source>
        <dbReference type="EMBL" id="GAA5054480.1"/>
    </source>
</evidence>
<dbReference type="InterPro" id="IPR025110">
    <property type="entry name" value="AMP-bd_C"/>
</dbReference>
<feature type="domain" description="AMP-binding enzyme C-terminal" evidence="5">
    <location>
        <begin position="1"/>
        <end position="74"/>
    </location>
</feature>
<dbReference type="InterPro" id="IPR051087">
    <property type="entry name" value="Mitochondrial_ACSM"/>
</dbReference>
<accession>A0ABP9KDC6</accession>
<dbReference type="EMBL" id="BAABJM010000002">
    <property type="protein sequence ID" value="GAA5054480.1"/>
    <property type="molecule type" value="Genomic_DNA"/>
</dbReference>
<keyword evidence="7" id="KW-1185">Reference proteome</keyword>
<dbReference type="Pfam" id="PF13193">
    <property type="entry name" value="AMP-binding_C"/>
    <property type="match status" value="1"/>
</dbReference>
<evidence type="ECO:0000259" key="5">
    <source>
        <dbReference type="Pfam" id="PF13193"/>
    </source>
</evidence>
<name>A0ABP9KDC6_9NOCA</name>
<keyword evidence="4" id="KW-0067">ATP-binding</keyword>